<evidence type="ECO:0000313" key="7">
    <source>
        <dbReference type="EMBL" id="CAK9174170.1"/>
    </source>
</evidence>
<dbReference type="GO" id="GO:0003677">
    <property type="term" value="F:DNA binding"/>
    <property type="evidence" value="ECO:0007669"/>
    <property type="project" value="UniProtKB-KW"/>
</dbReference>
<protein>
    <recommendedName>
        <fullName evidence="6">WRKY domain-containing protein</fullName>
    </recommendedName>
</protein>
<dbReference type="Gene3D" id="2.20.25.80">
    <property type="entry name" value="WRKY domain"/>
    <property type="match status" value="1"/>
</dbReference>
<keyword evidence="2" id="KW-0805">Transcription regulation</keyword>
<dbReference type="InterPro" id="IPR044810">
    <property type="entry name" value="WRKY_plant"/>
</dbReference>
<evidence type="ECO:0000256" key="2">
    <source>
        <dbReference type="ARBA" id="ARBA00023015"/>
    </source>
</evidence>
<dbReference type="InterPro" id="IPR003657">
    <property type="entry name" value="WRKY_dom"/>
</dbReference>
<dbReference type="PROSITE" id="PS50811">
    <property type="entry name" value="WRKY"/>
    <property type="match status" value="1"/>
</dbReference>
<dbReference type="EMBL" id="CAUOFW020006292">
    <property type="protein sequence ID" value="CAK9174170.1"/>
    <property type="molecule type" value="Genomic_DNA"/>
</dbReference>
<evidence type="ECO:0000256" key="5">
    <source>
        <dbReference type="ARBA" id="ARBA00023242"/>
    </source>
</evidence>
<evidence type="ECO:0000313" key="8">
    <source>
        <dbReference type="Proteomes" id="UP001642360"/>
    </source>
</evidence>
<dbReference type="PANTHER" id="PTHR31221:SF283">
    <property type="entry name" value="WRKY DOMAIN-CONTAINING PROTEIN"/>
    <property type="match status" value="1"/>
</dbReference>
<dbReference type="SMART" id="SM00774">
    <property type="entry name" value="WRKY"/>
    <property type="match status" value="1"/>
</dbReference>
<sequence length="159" mass="18394">MADQLDETFWSSDFTACLSPTPILHETTHANGSCSVNSMDGMQTNNYMKCRSGLKRQKKDMGHRIAFRTMTELEIMDDGYKWRKYGKKRVKSSPNPRNYYKCVTGGCMVKKRVERDKEDSRYVITTYEGVHNHESPSAIYCNEMLLPRGWRMQASHCSS</sequence>
<dbReference type="InterPro" id="IPR036576">
    <property type="entry name" value="WRKY_dom_sf"/>
</dbReference>
<dbReference type="GO" id="GO:0005634">
    <property type="term" value="C:nucleus"/>
    <property type="evidence" value="ECO:0007669"/>
    <property type="project" value="UniProtKB-SubCell"/>
</dbReference>
<reference evidence="7 8" key="1">
    <citation type="submission" date="2024-02" db="EMBL/GenBank/DDBJ databases">
        <authorList>
            <person name="Vignale AGUSTIN F."/>
            <person name="Sosa J E."/>
            <person name="Modenutti C."/>
        </authorList>
    </citation>
    <scope>NUCLEOTIDE SEQUENCE [LARGE SCALE GENOMIC DNA]</scope>
</reference>
<dbReference type="AlphaFoldDB" id="A0ABC8TYK9"/>
<keyword evidence="4" id="KW-0804">Transcription</keyword>
<comment type="caution">
    <text evidence="7">The sequence shown here is derived from an EMBL/GenBank/DDBJ whole genome shotgun (WGS) entry which is preliminary data.</text>
</comment>
<feature type="domain" description="WRKY" evidence="6">
    <location>
        <begin position="71"/>
        <end position="136"/>
    </location>
</feature>
<comment type="subcellular location">
    <subcellularLocation>
        <location evidence="1">Nucleus</location>
    </subcellularLocation>
</comment>
<name>A0ABC8TYK9_9AQUA</name>
<keyword evidence="8" id="KW-1185">Reference proteome</keyword>
<keyword evidence="5" id="KW-0539">Nucleus</keyword>
<dbReference type="FunFam" id="2.20.25.80:FF:000003">
    <property type="entry name" value="WRKY transcription factor 57"/>
    <property type="match status" value="1"/>
</dbReference>
<gene>
    <name evidence="7" type="ORF">ILEXP_LOCUS43900</name>
</gene>
<proteinExistence type="predicted"/>
<evidence type="ECO:0000259" key="6">
    <source>
        <dbReference type="PROSITE" id="PS50811"/>
    </source>
</evidence>
<dbReference type="SUPFAM" id="SSF118290">
    <property type="entry name" value="WRKY DNA-binding domain"/>
    <property type="match status" value="1"/>
</dbReference>
<dbReference type="Proteomes" id="UP001642360">
    <property type="component" value="Unassembled WGS sequence"/>
</dbReference>
<keyword evidence="3" id="KW-0238">DNA-binding</keyword>
<evidence type="ECO:0000256" key="1">
    <source>
        <dbReference type="ARBA" id="ARBA00004123"/>
    </source>
</evidence>
<evidence type="ECO:0000256" key="4">
    <source>
        <dbReference type="ARBA" id="ARBA00023163"/>
    </source>
</evidence>
<dbReference type="Pfam" id="PF03106">
    <property type="entry name" value="WRKY"/>
    <property type="match status" value="1"/>
</dbReference>
<accession>A0ABC8TYK9</accession>
<dbReference type="PANTHER" id="PTHR31221">
    <property type="entry name" value="WRKY TRANSCRIPTION FACTOR PROTEIN 1-RELATED"/>
    <property type="match status" value="1"/>
</dbReference>
<evidence type="ECO:0000256" key="3">
    <source>
        <dbReference type="ARBA" id="ARBA00023125"/>
    </source>
</evidence>
<organism evidence="7 8">
    <name type="scientific">Ilex paraguariensis</name>
    <name type="common">yerba mate</name>
    <dbReference type="NCBI Taxonomy" id="185542"/>
    <lineage>
        <taxon>Eukaryota</taxon>
        <taxon>Viridiplantae</taxon>
        <taxon>Streptophyta</taxon>
        <taxon>Embryophyta</taxon>
        <taxon>Tracheophyta</taxon>
        <taxon>Spermatophyta</taxon>
        <taxon>Magnoliopsida</taxon>
        <taxon>eudicotyledons</taxon>
        <taxon>Gunneridae</taxon>
        <taxon>Pentapetalae</taxon>
        <taxon>asterids</taxon>
        <taxon>campanulids</taxon>
        <taxon>Aquifoliales</taxon>
        <taxon>Aquifoliaceae</taxon>
        <taxon>Ilex</taxon>
    </lineage>
</organism>